<sequence>MAAGYSDSEIRRRVRQGRWTRLCRDAYAEVGVPGDGDLPWERAERVHKLLTRAIVHRLGEGVAVSHQSAAIQFGLPSWGLDLARVQVTRSTGRVRSDRSMQTHRSPLAPGDARTLDGRRMTSPARAVVEVACSTSYQVGVVVADAALRAGLVQADELIATADRFQHWTGSPAARAAVRFADGLSESVGESRLRVLMANQGLPAPRLQAEIHAGTGELVGRVDFLLEPRLVVEFDGVQKYGVQPRSALVAEKWREDRLRELGYSFVRVGWADLNHPDQVAHRLRRALDRRTSPGSLNSYVGP</sequence>
<organism evidence="2 3">
    <name type="scientific">Kribbella lupini</name>
    <dbReference type="NCBI Taxonomy" id="291602"/>
    <lineage>
        <taxon>Bacteria</taxon>
        <taxon>Bacillati</taxon>
        <taxon>Actinomycetota</taxon>
        <taxon>Actinomycetes</taxon>
        <taxon>Propionibacteriales</taxon>
        <taxon>Kribbellaceae</taxon>
        <taxon>Kribbella</taxon>
    </lineage>
</organism>
<name>A0ABN2B3R7_9ACTN</name>
<keyword evidence="3" id="KW-1185">Reference proteome</keyword>
<evidence type="ECO:0000256" key="1">
    <source>
        <dbReference type="SAM" id="MobiDB-lite"/>
    </source>
</evidence>
<protein>
    <submittedName>
        <fullName evidence="2">Type IV toxin-antitoxin system AbiEi family antitoxin domain-containing protein</fullName>
    </submittedName>
</protein>
<dbReference type="EMBL" id="BAAANC010000002">
    <property type="protein sequence ID" value="GAA1531734.1"/>
    <property type="molecule type" value="Genomic_DNA"/>
</dbReference>
<gene>
    <name evidence="2" type="ORF">GCM10009741_37450</name>
</gene>
<reference evidence="2 3" key="1">
    <citation type="journal article" date="2019" name="Int. J. Syst. Evol. Microbiol.">
        <title>The Global Catalogue of Microorganisms (GCM) 10K type strain sequencing project: providing services to taxonomists for standard genome sequencing and annotation.</title>
        <authorList>
            <consortium name="The Broad Institute Genomics Platform"/>
            <consortium name="The Broad Institute Genome Sequencing Center for Infectious Disease"/>
            <person name="Wu L."/>
            <person name="Ma J."/>
        </authorList>
    </citation>
    <scope>NUCLEOTIDE SEQUENCE [LARGE SCALE GENOMIC DNA]</scope>
    <source>
        <strain evidence="2 3">JCM 14303</strain>
    </source>
</reference>
<comment type="caution">
    <text evidence="2">The sequence shown here is derived from an EMBL/GenBank/DDBJ whole genome shotgun (WGS) entry which is preliminary data.</text>
</comment>
<evidence type="ECO:0000313" key="3">
    <source>
        <dbReference type="Proteomes" id="UP001500363"/>
    </source>
</evidence>
<feature type="region of interest" description="Disordered" evidence="1">
    <location>
        <begin position="92"/>
        <end position="111"/>
    </location>
</feature>
<proteinExistence type="predicted"/>
<dbReference type="Proteomes" id="UP001500363">
    <property type="component" value="Unassembled WGS sequence"/>
</dbReference>
<evidence type="ECO:0000313" key="2">
    <source>
        <dbReference type="EMBL" id="GAA1531734.1"/>
    </source>
</evidence>
<accession>A0ABN2B3R7</accession>